<evidence type="ECO:0000313" key="2">
    <source>
        <dbReference type="Proteomes" id="UP000282759"/>
    </source>
</evidence>
<dbReference type="EMBL" id="SACK01000003">
    <property type="protein sequence ID" value="RVU01037.1"/>
    <property type="molecule type" value="Genomic_DNA"/>
</dbReference>
<dbReference type="OrthoDB" id="9803578at2"/>
<dbReference type="InterPro" id="IPR000801">
    <property type="entry name" value="Esterase-like"/>
</dbReference>
<dbReference type="InterPro" id="IPR029058">
    <property type="entry name" value="AB_hydrolase_fold"/>
</dbReference>
<dbReference type="SUPFAM" id="SSF53474">
    <property type="entry name" value="alpha/beta-Hydrolases"/>
    <property type="match status" value="1"/>
</dbReference>
<dbReference type="PANTHER" id="PTHR48098:SF1">
    <property type="entry name" value="DIACYLGLYCEROL ACYLTRANSFERASE_MYCOLYLTRANSFERASE AG85A"/>
    <property type="match status" value="1"/>
</dbReference>
<dbReference type="RefSeq" id="WP_127704749.1">
    <property type="nucleotide sequence ID" value="NZ_SACK01000003.1"/>
</dbReference>
<name>A0A437MTQ4_9SPHI</name>
<dbReference type="InterPro" id="IPR050583">
    <property type="entry name" value="Mycobacterial_A85_antigen"/>
</dbReference>
<reference evidence="1 2" key="1">
    <citation type="submission" date="2019-01" db="EMBL/GenBank/DDBJ databases">
        <authorList>
            <person name="Chen W.-M."/>
        </authorList>
    </citation>
    <scope>NUCLEOTIDE SEQUENCE [LARGE SCALE GENOMIC DNA]</scope>
    <source>
        <strain evidence="1 2">YBJ-36</strain>
    </source>
</reference>
<dbReference type="Proteomes" id="UP000282759">
    <property type="component" value="Unassembled WGS sequence"/>
</dbReference>
<protein>
    <submittedName>
        <fullName evidence="1">Esterase family protein</fullName>
    </submittedName>
</protein>
<dbReference type="PANTHER" id="PTHR48098">
    <property type="entry name" value="ENTEROCHELIN ESTERASE-RELATED"/>
    <property type="match status" value="1"/>
</dbReference>
<dbReference type="Gene3D" id="3.40.50.1820">
    <property type="entry name" value="alpha/beta hydrolase"/>
    <property type="match status" value="1"/>
</dbReference>
<comment type="caution">
    <text evidence="1">The sequence shown here is derived from an EMBL/GenBank/DDBJ whole genome shotgun (WGS) entry which is preliminary data.</text>
</comment>
<sequence length="268" mass="30357">MSKFRTIEITDPKYEADNLRFIVLKSENLKGRGDICVYVPPQAKAGAVLPVVILLHGVYGSFWAWTHSAGVHFQLNDMINRGELPPMILAMPSDGLWGDGSGYLPHSGYDFEKWIAEDVPQALMEKLDCVTEDSPFFVAGLSMGGYGALRIGVKYHHRFMGISGHSSITSLMQMKLFVEEDLSVYKQADPDDEGVYQTILRYKDSLPPLRFDCGEADQLIEHNRMLHLQLQAAEIGHTYEEFPGGHEWPYWTQHIGKSLRFFAELLKF</sequence>
<dbReference type="GO" id="GO:0016747">
    <property type="term" value="F:acyltransferase activity, transferring groups other than amino-acyl groups"/>
    <property type="evidence" value="ECO:0007669"/>
    <property type="project" value="TreeGrafter"/>
</dbReference>
<proteinExistence type="predicted"/>
<organism evidence="1 2">
    <name type="scientific">Mucilaginibacter limnophilus</name>
    <dbReference type="NCBI Taxonomy" id="1932778"/>
    <lineage>
        <taxon>Bacteria</taxon>
        <taxon>Pseudomonadati</taxon>
        <taxon>Bacteroidota</taxon>
        <taxon>Sphingobacteriia</taxon>
        <taxon>Sphingobacteriales</taxon>
        <taxon>Sphingobacteriaceae</taxon>
        <taxon>Mucilaginibacter</taxon>
    </lineage>
</organism>
<keyword evidence="2" id="KW-1185">Reference proteome</keyword>
<dbReference type="AlphaFoldDB" id="A0A437MTQ4"/>
<gene>
    <name evidence="1" type="ORF">EOD41_10480</name>
</gene>
<dbReference type="Pfam" id="PF00756">
    <property type="entry name" value="Esterase"/>
    <property type="match status" value="1"/>
</dbReference>
<accession>A0A437MTQ4</accession>
<evidence type="ECO:0000313" key="1">
    <source>
        <dbReference type="EMBL" id="RVU01037.1"/>
    </source>
</evidence>